<gene>
    <name evidence="4" type="ORF">ASIM_LOCUS9800</name>
</gene>
<dbReference type="SMART" id="SM00369">
    <property type="entry name" value="LRR_TYP"/>
    <property type="match status" value="5"/>
</dbReference>
<evidence type="ECO:0000313" key="5">
    <source>
        <dbReference type="Proteomes" id="UP000267096"/>
    </source>
</evidence>
<dbReference type="EMBL" id="UYRR01030972">
    <property type="protein sequence ID" value="VDK41769.1"/>
    <property type="molecule type" value="Genomic_DNA"/>
</dbReference>
<keyword evidence="3" id="KW-0472">Membrane</keyword>
<dbReference type="Proteomes" id="UP000267096">
    <property type="component" value="Unassembled WGS sequence"/>
</dbReference>
<keyword evidence="5" id="KW-1185">Reference proteome</keyword>
<proteinExistence type="predicted"/>
<dbReference type="AlphaFoldDB" id="A0A0M3JQV6"/>
<dbReference type="Pfam" id="PF00560">
    <property type="entry name" value="LRR_1"/>
    <property type="match status" value="1"/>
</dbReference>
<reference evidence="4 5" key="2">
    <citation type="submission" date="2018-11" db="EMBL/GenBank/DDBJ databases">
        <authorList>
            <consortium name="Pathogen Informatics"/>
        </authorList>
    </citation>
    <scope>NUCLEOTIDE SEQUENCE [LARGE SCALE GENOMIC DNA]</scope>
</reference>
<dbReference type="Gene3D" id="3.80.10.10">
    <property type="entry name" value="Ribonuclease Inhibitor"/>
    <property type="match status" value="2"/>
</dbReference>
<dbReference type="PANTHER" id="PTHR45617">
    <property type="entry name" value="LEUCINE RICH REPEAT FAMILY PROTEIN"/>
    <property type="match status" value="1"/>
</dbReference>
<keyword evidence="3" id="KW-0812">Transmembrane</keyword>
<dbReference type="InterPro" id="IPR003591">
    <property type="entry name" value="Leu-rich_rpt_typical-subtyp"/>
</dbReference>
<name>A0A0M3JQV6_ANISI</name>
<evidence type="ECO:0000256" key="2">
    <source>
        <dbReference type="ARBA" id="ARBA00022737"/>
    </source>
</evidence>
<evidence type="ECO:0000256" key="1">
    <source>
        <dbReference type="ARBA" id="ARBA00022614"/>
    </source>
</evidence>
<dbReference type="InterPro" id="IPR032675">
    <property type="entry name" value="LRR_dom_sf"/>
</dbReference>
<protein>
    <submittedName>
        <fullName evidence="6">LRRCT domain-containing protein</fullName>
    </submittedName>
</protein>
<dbReference type="OrthoDB" id="676979at2759"/>
<dbReference type="WBParaSite" id="ASIM_0001006901-mRNA-1">
    <property type="protein sequence ID" value="ASIM_0001006901-mRNA-1"/>
    <property type="gene ID" value="ASIM_0001006901"/>
</dbReference>
<accession>A0A0M3JQV6</accession>
<dbReference type="Pfam" id="PF13855">
    <property type="entry name" value="LRR_8"/>
    <property type="match status" value="2"/>
</dbReference>
<evidence type="ECO:0000313" key="4">
    <source>
        <dbReference type="EMBL" id="VDK41769.1"/>
    </source>
</evidence>
<keyword evidence="2" id="KW-0677">Repeat</keyword>
<dbReference type="InterPro" id="IPR001611">
    <property type="entry name" value="Leu-rich_rpt"/>
</dbReference>
<dbReference type="PRINTS" id="PR00019">
    <property type="entry name" value="LEURICHRPT"/>
</dbReference>
<keyword evidence="1" id="KW-0433">Leucine-rich repeat</keyword>
<reference evidence="6" key="1">
    <citation type="submission" date="2017-02" db="UniProtKB">
        <authorList>
            <consortium name="WormBaseParasite"/>
        </authorList>
    </citation>
    <scope>IDENTIFICATION</scope>
</reference>
<feature type="transmembrane region" description="Helical" evidence="3">
    <location>
        <begin position="422"/>
        <end position="448"/>
    </location>
</feature>
<organism evidence="6">
    <name type="scientific">Anisakis simplex</name>
    <name type="common">Herring worm</name>
    <dbReference type="NCBI Taxonomy" id="6269"/>
    <lineage>
        <taxon>Eukaryota</taxon>
        <taxon>Metazoa</taxon>
        <taxon>Ecdysozoa</taxon>
        <taxon>Nematoda</taxon>
        <taxon>Chromadorea</taxon>
        <taxon>Rhabditida</taxon>
        <taxon>Spirurina</taxon>
        <taxon>Ascaridomorpha</taxon>
        <taxon>Ascaridoidea</taxon>
        <taxon>Anisakidae</taxon>
        <taxon>Anisakis</taxon>
        <taxon>Anisakis simplex complex</taxon>
    </lineage>
</organism>
<dbReference type="PROSITE" id="PS51450">
    <property type="entry name" value="LRR"/>
    <property type="match status" value="2"/>
</dbReference>
<sequence length="475" mass="54050">MNDTTIIFNPSSECSSNLQCRCLTISAYQWSLIRTFDVSSQQLAIDESLFKMLANVWSINLSSTKLPLSFSKWLTTTTSIRHLNLSSAILTISKWEWCAENLEWLDISKMSLRYLAISSNCKLRYLNANNNVLESVFLASTTLEIVLLEHNRLKSWPVPPTGIALTRLHTLSLTNNQIDYLPDGALVHYPQLQNLDISRNILCNLSVASFPSIGMQIRSLNVSHNRLATFVHPVLPSLLLLDLSHNSLVSLDSDLLAGLPLLQHFYLNSNVEIFSQCHQTCWLNALIQMLNLVELNLSNCQLSRVPDLSPFEALRRLDLSRNKLTTIDGYILPKGLQRLDVSQNHIHTLTNFSVEKLTSLQELDISRNPLLCECTLAELIPLFDAQKLNNADLYYCFSGSWQYPLRSYIDNVHSCIHSTSQLLTVLLNAIFILMITFTMFIFITFLLCRYRIHQTIFIPFKYTPLTMSDANAVDL</sequence>
<dbReference type="PANTHER" id="PTHR45617:SF170">
    <property type="entry name" value="MIP14966P"/>
    <property type="match status" value="1"/>
</dbReference>
<dbReference type="SUPFAM" id="SSF52058">
    <property type="entry name" value="L domain-like"/>
    <property type="match status" value="1"/>
</dbReference>
<keyword evidence="3" id="KW-1133">Transmembrane helix</keyword>
<evidence type="ECO:0000256" key="3">
    <source>
        <dbReference type="SAM" id="Phobius"/>
    </source>
</evidence>
<evidence type="ECO:0000313" key="6">
    <source>
        <dbReference type="WBParaSite" id="ASIM_0001006901-mRNA-1"/>
    </source>
</evidence>